<dbReference type="SMART" id="SM00388">
    <property type="entry name" value="HisKA"/>
    <property type="match status" value="1"/>
</dbReference>
<reference evidence="11 12" key="1">
    <citation type="submission" date="2022-04" db="EMBL/GenBank/DDBJ databases">
        <authorList>
            <person name="Grouzdev D.S."/>
            <person name="Pantiukh K.S."/>
            <person name="Krutkina M.S."/>
        </authorList>
    </citation>
    <scope>NUCLEOTIDE SEQUENCE [LARGE SCALE GENOMIC DNA]</scope>
    <source>
        <strain evidence="11 12">6x-1</strain>
    </source>
</reference>
<dbReference type="InterPro" id="IPR003660">
    <property type="entry name" value="HAMP_dom"/>
</dbReference>
<dbReference type="SMART" id="SM00304">
    <property type="entry name" value="HAMP"/>
    <property type="match status" value="1"/>
</dbReference>
<feature type="domain" description="HAMP" evidence="10">
    <location>
        <begin position="214"/>
        <end position="266"/>
    </location>
</feature>
<evidence type="ECO:0000256" key="8">
    <source>
        <dbReference type="SAM" id="Phobius"/>
    </source>
</evidence>
<feature type="transmembrane region" description="Helical" evidence="8">
    <location>
        <begin position="191"/>
        <end position="209"/>
    </location>
</feature>
<dbReference type="Proteomes" id="UP001203284">
    <property type="component" value="Unassembled WGS sequence"/>
</dbReference>
<evidence type="ECO:0000259" key="9">
    <source>
        <dbReference type="PROSITE" id="PS50109"/>
    </source>
</evidence>
<dbReference type="SUPFAM" id="SSF55874">
    <property type="entry name" value="ATPase domain of HSP90 chaperone/DNA topoisomerase II/histidine kinase"/>
    <property type="match status" value="1"/>
</dbReference>
<dbReference type="InterPro" id="IPR050351">
    <property type="entry name" value="BphY/WalK/GraS-like"/>
</dbReference>
<evidence type="ECO:0000256" key="3">
    <source>
        <dbReference type="ARBA" id="ARBA00012438"/>
    </source>
</evidence>
<dbReference type="SUPFAM" id="SSF158472">
    <property type="entry name" value="HAMP domain-like"/>
    <property type="match status" value="1"/>
</dbReference>
<dbReference type="SUPFAM" id="SSF47384">
    <property type="entry name" value="Homodimeric domain of signal transducing histidine kinase"/>
    <property type="match status" value="1"/>
</dbReference>
<dbReference type="GO" id="GO:0016301">
    <property type="term" value="F:kinase activity"/>
    <property type="evidence" value="ECO:0007669"/>
    <property type="project" value="UniProtKB-KW"/>
</dbReference>
<comment type="subcellular location">
    <subcellularLocation>
        <location evidence="2">Membrane</location>
    </subcellularLocation>
</comment>
<keyword evidence="8" id="KW-0472">Membrane</keyword>
<evidence type="ECO:0000256" key="4">
    <source>
        <dbReference type="ARBA" id="ARBA00022553"/>
    </source>
</evidence>
<dbReference type="PRINTS" id="PR00344">
    <property type="entry name" value="BCTRLSENSOR"/>
</dbReference>
<organism evidence="11 12">
    <name type="scientific">Ancylobacter crimeensis</name>
    <dbReference type="NCBI Taxonomy" id="2579147"/>
    <lineage>
        <taxon>Bacteria</taxon>
        <taxon>Pseudomonadati</taxon>
        <taxon>Pseudomonadota</taxon>
        <taxon>Alphaproteobacteria</taxon>
        <taxon>Hyphomicrobiales</taxon>
        <taxon>Xanthobacteraceae</taxon>
        <taxon>Ancylobacter</taxon>
    </lineage>
</organism>
<keyword evidence="7" id="KW-0902">Two-component regulatory system</keyword>
<dbReference type="PANTHER" id="PTHR45453:SF1">
    <property type="entry name" value="PHOSPHATE REGULON SENSOR PROTEIN PHOR"/>
    <property type="match status" value="1"/>
</dbReference>
<dbReference type="Pfam" id="PF00672">
    <property type="entry name" value="HAMP"/>
    <property type="match status" value="1"/>
</dbReference>
<evidence type="ECO:0000256" key="2">
    <source>
        <dbReference type="ARBA" id="ARBA00004370"/>
    </source>
</evidence>
<dbReference type="Gene3D" id="1.10.287.130">
    <property type="match status" value="1"/>
</dbReference>
<dbReference type="PROSITE" id="PS50885">
    <property type="entry name" value="HAMP"/>
    <property type="match status" value="1"/>
</dbReference>
<protein>
    <recommendedName>
        <fullName evidence="3">histidine kinase</fullName>
        <ecNumber evidence="3">2.7.13.3</ecNumber>
    </recommendedName>
</protein>
<keyword evidence="8" id="KW-1133">Transmembrane helix</keyword>
<dbReference type="InterPro" id="IPR004358">
    <property type="entry name" value="Sig_transdc_His_kin-like_C"/>
</dbReference>
<dbReference type="EC" id="2.7.13.3" evidence="3"/>
<dbReference type="InterPro" id="IPR003594">
    <property type="entry name" value="HATPase_dom"/>
</dbReference>
<keyword evidence="8" id="KW-0812">Transmembrane</keyword>
<evidence type="ECO:0000313" key="11">
    <source>
        <dbReference type="EMBL" id="MCK0196267.1"/>
    </source>
</evidence>
<keyword evidence="4" id="KW-0597">Phosphoprotein</keyword>
<accession>A0ABT0D8J9</accession>
<evidence type="ECO:0000259" key="10">
    <source>
        <dbReference type="PROSITE" id="PS50885"/>
    </source>
</evidence>
<dbReference type="Pfam" id="PF00512">
    <property type="entry name" value="HisKA"/>
    <property type="match status" value="1"/>
</dbReference>
<evidence type="ECO:0000256" key="5">
    <source>
        <dbReference type="ARBA" id="ARBA00022679"/>
    </source>
</evidence>
<dbReference type="InterPro" id="IPR036097">
    <property type="entry name" value="HisK_dim/P_sf"/>
</dbReference>
<dbReference type="PANTHER" id="PTHR45453">
    <property type="entry name" value="PHOSPHATE REGULON SENSOR PROTEIN PHOR"/>
    <property type="match status" value="1"/>
</dbReference>
<name>A0ABT0D8J9_9HYPH</name>
<dbReference type="SMART" id="SM00387">
    <property type="entry name" value="HATPase_c"/>
    <property type="match status" value="1"/>
</dbReference>
<dbReference type="EMBL" id="JALKCH010000003">
    <property type="protein sequence ID" value="MCK0196267.1"/>
    <property type="molecule type" value="Genomic_DNA"/>
</dbReference>
<dbReference type="Pfam" id="PF02518">
    <property type="entry name" value="HATPase_c"/>
    <property type="match status" value="1"/>
</dbReference>
<gene>
    <name evidence="11" type="ORF">MWN34_05005</name>
</gene>
<dbReference type="RefSeq" id="WP_247027203.1">
    <property type="nucleotide sequence ID" value="NZ_JALKCH010000003.1"/>
</dbReference>
<feature type="domain" description="Histidine kinase" evidence="9">
    <location>
        <begin position="306"/>
        <end position="544"/>
    </location>
</feature>
<dbReference type="InterPro" id="IPR036890">
    <property type="entry name" value="HATPase_C_sf"/>
</dbReference>
<evidence type="ECO:0000313" key="12">
    <source>
        <dbReference type="Proteomes" id="UP001203284"/>
    </source>
</evidence>
<dbReference type="InterPro" id="IPR005467">
    <property type="entry name" value="His_kinase_dom"/>
</dbReference>
<proteinExistence type="predicted"/>
<evidence type="ECO:0000256" key="7">
    <source>
        <dbReference type="ARBA" id="ARBA00023012"/>
    </source>
</evidence>
<dbReference type="PROSITE" id="PS50109">
    <property type="entry name" value="HIS_KIN"/>
    <property type="match status" value="1"/>
</dbReference>
<keyword evidence="6 11" id="KW-0418">Kinase</keyword>
<dbReference type="InterPro" id="IPR003661">
    <property type="entry name" value="HisK_dim/P_dom"/>
</dbReference>
<keyword evidence="12" id="KW-1185">Reference proteome</keyword>
<comment type="caution">
    <text evidence="11">The sequence shown here is derived from an EMBL/GenBank/DDBJ whole genome shotgun (WGS) entry which is preliminary data.</text>
</comment>
<evidence type="ECO:0000256" key="6">
    <source>
        <dbReference type="ARBA" id="ARBA00022777"/>
    </source>
</evidence>
<dbReference type="CDD" id="cd00082">
    <property type="entry name" value="HisKA"/>
    <property type="match status" value="1"/>
</dbReference>
<evidence type="ECO:0000256" key="1">
    <source>
        <dbReference type="ARBA" id="ARBA00000085"/>
    </source>
</evidence>
<sequence>MLSTFLSSLRGRMALLLAVAVLVTVTSVGALVGVLGLANAEVDRLVSAQRRLERLSVLTGRIGDYALTALQAAQQPDGLGNLPKARDLTREAFQRFEDALGEDIARTSGVEQQTLLAARSRTLARLRAQFEVLDRQIQAAMITPQRATGVRVALDVFAAGFGPPLGLAMEEERIAAHQAQETVHDLRIRTVRWSVAGVILALLLAAFLYHRLGRSLINRVAEVATAAAEIARGRTDTRLTVTGHDELSLAMARFNRMALHLARREAKLVADQRRLQEIVDARTAELRGANERLEHVDQARRRFFTDVSHELRTPLTVILGEAEITLRGAPTADDLAAALRVIQARARRLHRRVEDLLRIARSETGQIELEKREIPVAGLFAEVEEDVASLVRARGLMLERAVEPGLVVEADGEWLRQVLEGLVANAVRHSSPGTTIRLAARLEGAAAVLTVRDQGEGIARDELPHVFERFFRGTSGGREGGGFGIGLALAKWVVDRHEGTIGISSVARSELTAGPVAADEETGEGPAGSVQAGTCVEIRIPALVPHGILEAAQ</sequence>
<dbReference type="Gene3D" id="6.10.340.10">
    <property type="match status" value="1"/>
</dbReference>
<dbReference type="Gene3D" id="3.30.565.10">
    <property type="entry name" value="Histidine kinase-like ATPase, C-terminal domain"/>
    <property type="match status" value="1"/>
</dbReference>
<comment type="catalytic activity">
    <reaction evidence="1">
        <text>ATP + protein L-histidine = ADP + protein N-phospho-L-histidine.</text>
        <dbReference type="EC" id="2.7.13.3"/>
    </reaction>
</comment>
<keyword evidence="5" id="KW-0808">Transferase</keyword>